<feature type="region of interest" description="Disordered" evidence="1">
    <location>
        <begin position="1"/>
        <end position="63"/>
    </location>
</feature>
<proteinExistence type="predicted"/>
<accession>A0A7S4J1Z0</accession>
<feature type="compositionally biased region" description="Basic and acidic residues" evidence="1">
    <location>
        <begin position="11"/>
        <end position="36"/>
    </location>
</feature>
<feature type="region of interest" description="Disordered" evidence="1">
    <location>
        <begin position="76"/>
        <end position="119"/>
    </location>
</feature>
<organism evidence="2">
    <name type="scientific">Odontella aurita</name>
    <dbReference type="NCBI Taxonomy" id="265563"/>
    <lineage>
        <taxon>Eukaryota</taxon>
        <taxon>Sar</taxon>
        <taxon>Stramenopiles</taxon>
        <taxon>Ochrophyta</taxon>
        <taxon>Bacillariophyta</taxon>
        <taxon>Mediophyceae</taxon>
        <taxon>Biddulphiophycidae</taxon>
        <taxon>Eupodiscales</taxon>
        <taxon>Odontellaceae</taxon>
        <taxon>Odontella</taxon>
    </lineage>
</organism>
<dbReference type="AlphaFoldDB" id="A0A7S4J1Z0"/>
<evidence type="ECO:0000256" key="1">
    <source>
        <dbReference type="SAM" id="MobiDB-lite"/>
    </source>
</evidence>
<dbReference type="EMBL" id="HBKQ01028990">
    <property type="protein sequence ID" value="CAE2247830.1"/>
    <property type="molecule type" value="Transcribed_RNA"/>
</dbReference>
<sequence length="119" mass="12850">MGHKVHSRSATIDHQKTQSRPEERSSNDERSADAGRRRLSPAAEPTRRAFPAPCTDAVEASKSSGAMAWIRAVVLAGQSPPTGGAKTLSSNLHRRDEPSAPHPQRPQRPKRPFGARGIA</sequence>
<protein>
    <submittedName>
        <fullName evidence="2">Uncharacterized protein</fullName>
    </submittedName>
</protein>
<evidence type="ECO:0000313" key="2">
    <source>
        <dbReference type="EMBL" id="CAE2247830.1"/>
    </source>
</evidence>
<gene>
    <name evidence="2" type="ORF">OAUR00152_LOCUS19720</name>
</gene>
<name>A0A7S4J1Z0_9STRA</name>
<reference evidence="2" key="1">
    <citation type="submission" date="2021-01" db="EMBL/GenBank/DDBJ databases">
        <authorList>
            <person name="Corre E."/>
            <person name="Pelletier E."/>
            <person name="Niang G."/>
            <person name="Scheremetjew M."/>
            <person name="Finn R."/>
            <person name="Kale V."/>
            <person name="Holt S."/>
            <person name="Cochrane G."/>
            <person name="Meng A."/>
            <person name="Brown T."/>
            <person name="Cohen L."/>
        </authorList>
    </citation>
    <scope>NUCLEOTIDE SEQUENCE</scope>
    <source>
        <strain evidence="2">Isolate 1302-5</strain>
    </source>
</reference>